<dbReference type="SMART" id="SM00360">
    <property type="entry name" value="RRM"/>
    <property type="match status" value="2"/>
</dbReference>
<dbReference type="SUPFAM" id="SSF54928">
    <property type="entry name" value="RNA-binding domain, RBD"/>
    <property type="match status" value="1"/>
</dbReference>
<comment type="caution">
    <text evidence="6">The sequence shown here is derived from an EMBL/GenBank/DDBJ whole genome shotgun (WGS) entry which is preliminary data.</text>
</comment>
<evidence type="ECO:0000259" key="2">
    <source>
        <dbReference type="PROSITE" id="PS50102"/>
    </source>
</evidence>
<evidence type="ECO:0000256" key="1">
    <source>
        <dbReference type="PROSITE-ProRule" id="PRU00176"/>
    </source>
</evidence>
<dbReference type="Gene3D" id="3.10.590.10">
    <property type="entry name" value="ph1033 like domains"/>
    <property type="match status" value="1"/>
</dbReference>
<protein>
    <recommendedName>
        <fullName evidence="8">PARP</fullName>
    </recommendedName>
</protein>
<dbReference type="InterPro" id="IPR045168">
    <property type="entry name" value="YTH_prot"/>
</dbReference>
<dbReference type="InterPro" id="IPR002589">
    <property type="entry name" value="Macro_dom"/>
</dbReference>
<dbReference type="Gene3D" id="3.30.70.330">
    <property type="match status" value="2"/>
</dbReference>
<feature type="domain" description="RRM" evidence="2">
    <location>
        <begin position="179"/>
        <end position="273"/>
    </location>
</feature>
<dbReference type="GO" id="GO:1990247">
    <property type="term" value="F:N6-methyladenosine-containing RNA reader activity"/>
    <property type="evidence" value="ECO:0007669"/>
    <property type="project" value="TreeGrafter"/>
</dbReference>
<evidence type="ECO:0000313" key="7">
    <source>
        <dbReference type="Proteomes" id="UP000663873"/>
    </source>
</evidence>
<dbReference type="InterPro" id="IPR012677">
    <property type="entry name" value="Nucleotide-bd_a/b_plait_sf"/>
</dbReference>
<dbReference type="EMBL" id="CAJOBP010001795">
    <property type="protein sequence ID" value="CAF4312011.1"/>
    <property type="molecule type" value="Genomic_DNA"/>
</dbReference>
<keyword evidence="1" id="KW-0694">RNA-binding</keyword>
<evidence type="ECO:0008006" key="8">
    <source>
        <dbReference type="Google" id="ProtNLM"/>
    </source>
</evidence>
<proteinExistence type="predicted"/>
<dbReference type="InterPro" id="IPR035979">
    <property type="entry name" value="RBD_domain_sf"/>
</dbReference>
<dbReference type="GO" id="GO:0005654">
    <property type="term" value="C:nucleoplasm"/>
    <property type="evidence" value="ECO:0007669"/>
    <property type="project" value="TreeGrafter"/>
</dbReference>
<dbReference type="GO" id="GO:0000381">
    <property type="term" value="P:regulation of alternative mRNA splicing, via spliceosome"/>
    <property type="evidence" value="ECO:0007669"/>
    <property type="project" value="TreeGrafter"/>
</dbReference>
<evidence type="ECO:0000259" key="3">
    <source>
        <dbReference type="PROSITE" id="PS50882"/>
    </source>
</evidence>
<dbReference type="CDD" id="cd21134">
    <property type="entry name" value="YTH"/>
    <property type="match status" value="1"/>
</dbReference>
<dbReference type="Proteomes" id="UP000663873">
    <property type="component" value="Unassembled WGS sequence"/>
</dbReference>
<dbReference type="PANTHER" id="PTHR12357:SF3">
    <property type="entry name" value="YTH DOMAIN-CONTAINING PROTEIN 1"/>
    <property type="match status" value="1"/>
</dbReference>
<dbReference type="Pfam" id="PF01661">
    <property type="entry name" value="Macro"/>
    <property type="match status" value="1"/>
</dbReference>
<evidence type="ECO:0000313" key="6">
    <source>
        <dbReference type="EMBL" id="CAF4312011.1"/>
    </source>
</evidence>
<dbReference type="PANTHER" id="PTHR12357">
    <property type="entry name" value="YTH YT521-B HOMOLOGY DOMAIN-CONTAINING"/>
    <property type="match status" value="1"/>
</dbReference>
<keyword evidence="7" id="KW-1185">Reference proteome</keyword>
<dbReference type="PROSITE" id="PS50102">
    <property type="entry name" value="RRM"/>
    <property type="match status" value="2"/>
</dbReference>
<dbReference type="SUPFAM" id="SSF52949">
    <property type="entry name" value="Macro domain-like"/>
    <property type="match status" value="1"/>
</dbReference>
<dbReference type="SMART" id="SM00506">
    <property type="entry name" value="A1pp"/>
    <property type="match status" value="1"/>
</dbReference>
<dbReference type="InterPro" id="IPR037197">
    <property type="entry name" value="WWE_dom_sf"/>
</dbReference>
<feature type="domain" description="YTH" evidence="3">
    <location>
        <begin position="13"/>
        <end position="148"/>
    </location>
</feature>
<dbReference type="Pfam" id="PF04146">
    <property type="entry name" value="YTH"/>
    <property type="match status" value="1"/>
</dbReference>
<feature type="domain" description="RRM" evidence="2">
    <location>
        <begin position="302"/>
        <end position="403"/>
    </location>
</feature>
<evidence type="ECO:0000313" key="5">
    <source>
        <dbReference type="EMBL" id="CAF3198337.1"/>
    </source>
</evidence>
<dbReference type="InterPro" id="IPR043472">
    <property type="entry name" value="Macro_dom-like"/>
</dbReference>
<dbReference type="InterPro" id="IPR000504">
    <property type="entry name" value="RRM_dom"/>
</dbReference>
<dbReference type="EMBL" id="CAJNXB010001841">
    <property type="protein sequence ID" value="CAF3198337.1"/>
    <property type="molecule type" value="Genomic_DNA"/>
</dbReference>
<dbReference type="CDD" id="cd02907">
    <property type="entry name" value="Macro_Af1521_BAL-like"/>
    <property type="match status" value="1"/>
</dbReference>
<dbReference type="Proteomes" id="UP000663825">
    <property type="component" value="Unassembled WGS sequence"/>
</dbReference>
<evidence type="ECO:0000259" key="4">
    <source>
        <dbReference type="PROSITE" id="PS51154"/>
    </source>
</evidence>
<dbReference type="SUPFAM" id="SSF117839">
    <property type="entry name" value="WWE domain"/>
    <property type="match status" value="1"/>
</dbReference>
<organism evidence="6 7">
    <name type="scientific">Rotaria socialis</name>
    <dbReference type="NCBI Taxonomy" id="392032"/>
    <lineage>
        <taxon>Eukaryota</taxon>
        <taxon>Metazoa</taxon>
        <taxon>Spiralia</taxon>
        <taxon>Gnathifera</taxon>
        <taxon>Rotifera</taxon>
        <taxon>Eurotatoria</taxon>
        <taxon>Bdelloidea</taxon>
        <taxon>Philodinida</taxon>
        <taxon>Philodinidae</taxon>
        <taxon>Rotaria</taxon>
    </lineage>
</organism>
<dbReference type="GO" id="GO:0000398">
    <property type="term" value="P:mRNA splicing, via spliceosome"/>
    <property type="evidence" value="ECO:0007669"/>
    <property type="project" value="TreeGrafter"/>
</dbReference>
<dbReference type="Gene3D" id="3.40.220.10">
    <property type="entry name" value="Leucine Aminopeptidase, subunit E, domain 1"/>
    <property type="match status" value="1"/>
</dbReference>
<sequence length="1542" mass="175669">MLTDLLQHIFYDAAYFVLRTPDEKNVELAKNKGIWATSKVNEQKLNQAFEVHRNVILYISVHKSGRFQGIARLSSQSQNPNEVISWIFQEGKKDVSDVFNIDWVTRQTLPFVKVEHLLNSLNENKPVSRSNDGQEIEPDCAKALCRLFSLDPNIDMILDMIPIVTKAISHANPPMLNENEIFISGLPSDMEKQRLFDTLRDMFSTVGSIKSDTLTEKPCIYLFRSKDDTTQLTGEATVTFEKKEIAEKAFENYNGQCVANLNNAEIHVKLAETKCQEPNSKELEPQASGIGHVGDTKKNITNKIFICGLPRNMSEEQLLRQVSRVFSTVGRIQVKNRTGEPDIVLFKAKFNNNQLTGTATITYEKEEAAMEAITKYNEKCTPALSNARLSVKTWEMKTTHVTPGLEPGPLPAEPTLPDSMYNESIGPNPADRKSIEIIKLTDAQQNFLQFFGERILKRIREESGIERVNILTGKLELYGRAQSTRTMKTYLESSLNQQTADITAALAKYLNLKFKGPLTNACLNKYRVGISYREIVKNAEIVIAKPICERDEDENESDHDDKGLPSNVKRGGNHVQVTLCSDSSELLSEAINEFRNYLLITDSFLLTQDEVSFILKTQNFRTNRDRQNHIRNYFNDFVQSRKNCHVYVLIFPKKGSWCVQVKGFREHVDTIVLEMKNFLSKHVQTEQQIVISTPMTIYLRKKGSSDLNTLGETLGIRIQPFSLDRFKSDEQDDKNSYLKLTGSISRVNDARNAVVTFLENLCEQERQYPCCPSWYIATKIERKVRAHLRNLLDSKDCSAVGWLKNYSRTVRLETQPENTLTVVGFNEDATSNVFQQCENLIGEFLVWTPSDGEFDMIFQRLIVRKSPSLKEFENEWDANIQLKRDPNSIIIWARSKMLVAEIQTAMLTLANKQPVRQKRRSEFIRIPKNIRRFIDEDTKSLIDEARAQEVFLESRGGEVLIFRGPLDHVIKLKEKIDNIIKRAQEQVVERRLRFALVESDFLRANNYKVALRVEEETNTVIRYINVDSNDEKTNFVKIIFQNIRGQTIIVDIGDITKVEHVDAIVNGANGSLKHAGGVAKAIAKAAGPALDQECKELISNNGDLPIPVGRAVKTTAGNLPFKCVIHAISPHYSDGYQNKHPLLFASVLSALEVAESESCSSVALPAIGSKIKGFPLVVCANVVVRAIKQFFANYPRSKLRNIVLIDVDEAVSTAFEYEIRVDHQTPHLNNDDDDMMNCQAAPSTVKWCWQDKSGERMYNEDDTRQIENAFLRFRNSEIPNVPNNVPHSTIWNIFRKKDACDTCHAVCFIENVKLRCDNLMSATLVDYELHFNRDKKKIVIEDPAALKNSFVVGYQLRKDTGKKCDIIRHPVQQQERTAPVVMSQNPLDLFYCVSEIGGGEWNLFGLCHQSVQEAEDKIRLAIEEVKVSETVSVKLDTNLDQHKSKIAEIGYQQRIQIEFEPESTEQLSMILKGLRGGVAEAKFKIFDYTQNILRMQIGNDEDLRLPSEWIDQQEECRLVEIGMERSKFHAYRNPNEGNDTQY</sequence>
<dbReference type="OrthoDB" id="5842105at2759"/>
<accession>A0A820IJ88</accession>
<name>A0A820IJ88_9BILA</name>
<feature type="domain" description="Macro" evidence="4">
    <location>
        <begin position="1035"/>
        <end position="1223"/>
    </location>
</feature>
<dbReference type="GO" id="GO:0003729">
    <property type="term" value="F:mRNA binding"/>
    <property type="evidence" value="ECO:0007669"/>
    <property type="project" value="TreeGrafter"/>
</dbReference>
<dbReference type="InterPro" id="IPR007275">
    <property type="entry name" value="YTH_domain"/>
</dbReference>
<dbReference type="Pfam" id="PF00076">
    <property type="entry name" value="RRM_1"/>
    <property type="match status" value="1"/>
</dbReference>
<reference evidence="6" key="1">
    <citation type="submission" date="2021-02" db="EMBL/GenBank/DDBJ databases">
        <authorList>
            <person name="Nowell W R."/>
        </authorList>
    </citation>
    <scope>NUCLEOTIDE SEQUENCE</scope>
</reference>
<dbReference type="PROSITE" id="PS50882">
    <property type="entry name" value="YTH"/>
    <property type="match status" value="1"/>
</dbReference>
<dbReference type="PROSITE" id="PS51154">
    <property type="entry name" value="MACRO"/>
    <property type="match status" value="1"/>
</dbReference>
<gene>
    <name evidence="5" type="ORF">TIS948_LOCUS12420</name>
    <name evidence="6" type="ORF">UJA718_LOCUS13321</name>
</gene>